<organism evidence="1">
    <name type="scientific">Pseudomonas putida</name>
    <name type="common">Arthrobacter siderocapsulatus</name>
    <dbReference type="NCBI Taxonomy" id="303"/>
    <lineage>
        <taxon>Bacteria</taxon>
        <taxon>Pseudomonadati</taxon>
        <taxon>Pseudomonadota</taxon>
        <taxon>Gammaproteobacteria</taxon>
        <taxon>Pseudomonadales</taxon>
        <taxon>Pseudomonadaceae</taxon>
        <taxon>Pseudomonas</taxon>
    </lineage>
</organism>
<dbReference type="AlphaFoldDB" id="A0A1B2F671"/>
<gene>
    <name evidence="1" type="ORF">IEC33019_2151</name>
</gene>
<proteinExistence type="predicted"/>
<name>A0A1B2F671_PSEPU</name>
<reference evidence="1" key="1">
    <citation type="submission" date="2016-07" db="EMBL/GenBank/DDBJ databases">
        <title>New class B carbapenemase carried by novel plasmid in Pseudomonas putida enviromental strain in eastern Amazonia.</title>
        <authorList>
            <person name="Souza C.O."/>
            <person name="Lima K.V."/>
            <person name="Brasiliense D.M."/>
            <person name="Perez-Chaparro P.J."/>
            <person name="Mamizuka E.M."/>
            <person name="Lima M.O."/>
            <person name="Lima L.N."/>
            <person name="McCulloch J.A."/>
        </authorList>
    </citation>
    <scope>NUCLEOTIDE SEQUENCE [LARGE SCALE GENOMIC DNA]</scope>
    <source>
        <strain evidence="1">IEC33019</strain>
    </source>
</reference>
<evidence type="ECO:0000313" key="1">
    <source>
        <dbReference type="EMBL" id="ANY87707.1"/>
    </source>
</evidence>
<dbReference type="RefSeq" id="WP_099593552.1">
    <property type="nucleotide sequence ID" value="NZ_CP016634.1"/>
</dbReference>
<dbReference type="EMBL" id="CP016634">
    <property type="protein sequence ID" value="ANY87707.1"/>
    <property type="molecule type" value="Genomic_DNA"/>
</dbReference>
<protein>
    <submittedName>
        <fullName evidence="1">Uncharacterized protein</fullName>
    </submittedName>
</protein>
<accession>A0A1B2F671</accession>
<sequence>MLERTPIKTEAELCAAFIQSMNKQADWTCYPEAAGFDILAVHTSGRQIGVEAKMSLNAKVADQILPKDYENFYGRPGPDHRLVIVGKASDASLGICRMLALLGVPVLLPRWMHRGGDKSGWEFELRCEESRSSWAFFANEEYLHLFDWNPTERCRVPMVVGAHQAGVPSPVSLTPWKEAALRVIALMRSQGHIAAKQIQELGISPTAWTRPRGIDPGWLDRGSVRGTWIETENMPPFDKQHPEAYAIVVAELAAKAAPQLELTA</sequence>